<sequence length="153" mass="17056">MENLTGSFGVYVLRLCQAQVSLFHDTKVLASSSYECSNLLHERGLDHAYDLEVSRVSSDPGIEKSSANLSDDNYPDFLMPTKNRFSSFEKSGLPLINPSKRKTTKQIPHDISPDDESLRLSTDLNHSESVLESPILSSLLPYSHLKLHVAHIS</sequence>
<dbReference type="AlphaFoldDB" id="A0AAV7JYD3"/>
<comment type="caution">
    <text evidence="1">The sequence shown here is derived from an EMBL/GenBank/DDBJ whole genome shotgun (WGS) entry which is preliminary data.</text>
</comment>
<name>A0AAV7JYD3_9METZ</name>
<dbReference type="Proteomes" id="UP001165289">
    <property type="component" value="Unassembled WGS sequence"/>
</dbReference>
<accession>A0AAV7JYD3</accession>
<gene>
    <name evidence="1" type="ORF">LOD99_4068</name>
</gene>
<evidence type="ECO:0000313" key="1">
    <source>
        <dbReference type="EMBL" id="KAI6652991.1"/>
    </source>
</evidence>
<evidence type="ECO:0000313" key="2">
    <source>
        <dbReference type="Proteomes" id="UP001165289"/>
    </source>
</evidence>
<protein>
    <submittedName>
        <fullName evidence="1">Uncharacterized protein</fullName>
    </submittedName>
</protein>
<keyword evidence="2" id="KW-1185">Reference proteome</keyword>
<dbReference type="EMBL" id="JAKMXF010000296">
    <property type="protein sequence ID" value="KAI6652991.1"/>
    <property type="molecule type" value="Genomic_DNA"/>
</dbReference>
<proteinExistence type="predicted"/>
<reference evidence="1 2" key="1">
    <citation type="journal article" date="2023" name="BMC Biol.">
        <title>The compact genome of the sponge Oopsacas minuta (Hexactinellida) is lacking key metazoan core genes.</title>
        <authorList>
            <person name="Santini S."/>
            <person name="Schenkelaars Q."/>
            <person name="Jourda C."/>
            <person name="Duchesne M."/>
            <person name="Belahbib H."/>
            <person name="Rocher C."/>
            <person name="Selva M."/>
            <person name="Riesgo A."/>
            <person name="Vervoort M."/>
            <person name="Leys S.P."/>
            <person name="Kodjabachian L."/>
            <person name="Le Bivic A."/>
            <person name="Borchiellini C."/>
            <person name="Claverie J.M."/>
            <person name="Renard E."/>
        </authorList>
    </citation>
    <scope>NUCLEOTIDE SEQUENCE [LARGE SCALE GENOMIC DNA]</scope>
    <source>
        <strain evidence="1">SPO-2</strain>
    </source>
</reference>
<organism evidence="1 2">
    <name type="scientific">Oopsacas minuta</name>
    <dbReference type="NCBI Taxonomy" id="111878"/>
    <lineage>
        <taxon>Eukaryota</taxon>
        <taxon>Metazoa</taxon>
        <taxon>Porifera</taxon>
        <taxon>Hexactinellida</taxon>
        <taxon>Hexasterophora</taxon>
        <taxon>Lyssacinosida</taxon>
        <taxon>Leucopsacidae</taxon>
        <taxon>Oopsacas</taxon>
    </lineage>
</organism>